<dbReference type="Pfam" id="PF00400">
    <property type="entry name" value="WD40"/>
    <property type="match status" value="1"/>
</dbReference>
<keyword evidence="1 4" id="KW-0853">WD repeat</keyword>
<accession>A0A1A0HBW7</accession>
<evidence type="ECO:0000256" key="2">
    <source>
        <dbReference type="ARBA" id="ARBA00022737"/>
    </source>
</evidence>
<dbReference type="InterPro" id="IPR036322">
    <property type="entry name" value="WD40_repeat_dom_sf"/>
</dbReference>
<dbReference type="InterPro" id="IPR050459">
    <property type="entry name" value="WD_repeat_RBAP46/RBAP48/MSI1"/>
</dbReference>
<organism evidence="7 8">
    <name type="scientific">Metschnikowia bicuspidata var. bicuspidata NRRL YB-4993</name>
    <dbReference type="NCBI Taxonomy" id="869754"/>
    <lineage>
        <taxon>Eukaryota</taxon>
        <taxon>Fungi</taxon>
        <taxon>Dikarya</taxon>
        <taxon>Ascomycota</taxon>
        <taxon>Saccharomycotina</taxon>
        <taxon>Pichiomycetes</taxon>
        <taxon>Metschnikowiaceae</taxon>
        <taxon>Metschnikowia</taxon>
    </lineage>
</organism>
<evidence type="ECO:0000256" key="3">
    <source>
        <dbReference type="ARBA" id="ARBA00022853"/>
    </source>
</evidence>
<dbReference type="RefSeq" id="XP_018711893.1">
    <property type="nucleotide sequence ID" value="XM_018857470.1"/>
</dbReference>
<evidence type="ECO:0000259" key="5">
    <source>
        <dbReference type="Pfam" id="PF08662"/>
    </source>
</evidence>
<keyword evidence="8" id="KW-1185">Reference proteome</keyword>
<reference evidence="7 8" key="1">
    <citation type="submission" date="2016-05" db="EMBL/GenBank/DDBJ databases">
        <title>Comparative genomics of biotechnologically important yeasts.</title>
        <authorList>
            <consortium name="DOE Joint Genome Institute"/>
            <person name="Riley R."/>
            <person name="Haridas S."/>
            <person name="Wolfe K.H."/>
            <person name="Lopes M.R."/>
            <person name="Hittinger C.T."/>
            <person name="Goker M."/>
            <person name="Salamov A."/>
            <person name="Wisecaver J."/>
            <person name="Long T.M."/>
            <person name="Aerts A.L."/>
            <person name="Barry K."/>
            <person name="Choi C."/>
            <person name="Clum A."/>
            <person name="Coughlan A.Y."/>
            <person name="Deshpande S."/>
            <person name="Douglass A.P."/>
            <person name="Hanson S.J."/>
            <person name="Klenk H.-P."/>
            <person name="LaButti K."/>
            <person name="Lapidus A."/>
            <person name="Lindquist E."/>
            <person name="Lipzen A."/>
            <person name="Meier-kolthoff J.P."/>
            <person name="Ohm R.A."/>
            <person name="Otillar R.P."/>
            <person name="Pangilinan J."/>
            <person name="Peng Y."/>
            <person name="Rokas A."/>
            <person name="Rosa C.A."/>
            <person name="Scheuner C."/>
            <person name="Sibirny A.A."/>
            <person name="Slot J.C."/>
            <person name="Stielow J.B."/>
            <person name="Sun H."/>
            <person name="Kurtzman C.P."/>
            <person name="Blackwell M."/>
            <person name="Grigoriev I.V."/>
            <person name="Jeffries T.W."/>
        </authorList>
    </citation>
    <scope>NUCLEOTIDE SEQUENCE [LARGE SCALE GENOMIC DNA]</scope>
    <source>
        <strain evidence="7 8">NRRL YB-4993</strain>
    </source>
</reference>
<dbReference type="PROSITE" id="PS50082">
    <property type="entry name" value="WD_REPEATS_2"/>
    <property type="match status" value="1"/>
</dbReference>
<evidence type="ECO:0000256" key="1">
    <source>
        <dbReference type="ARBA" id="ARBA00022574"/>
    </source>
</evidence>
<keyword evidence="3" id="KW-0156">Chromatin regulator</keyword>
<keyword evidence="2" id="KW-0677">Repeat</keyword>
<evidence type="ECO:0000313" key="7">
    <source>
        <dbReference type="EMBL" id="OBA21383.1"/>
    </source>
</evidence>
<dbReference type="EMBL" id="LXTC01000003">
    <property type="protein sequence ID" value="OBA21383.1"/>
    <property type="molecule type" value="Genomic_DNA"/>
</dbReference>
<dbReference type="AlphaFoldDB" id="A0A1A0HBW7"/>
<feature type="repeat" description="WD" evidence="4">
    <location>
        <begin position="342"/>
        <end position="377"/>
    </location>
</feature>
<dbReference type="Pfam" id="PF12265">
    <property type="entry name" value="CAF1C_H4-bd"/>
    <property type="match status" value="1"/>
</dbReference>
<protein>
    <submittedName>
        <fullName evidence="7">WD40 repeat-like protein</fullName>
    </submittedName>
</protein>
<dbReference type="GO" id="GO:0006325">
    <property type="term" value="P:chromatin organization"/>
    <property type="evidence" value="ECO:0007669"/>
    <property type="project" value="UniProtKB-KW"/>
</dbReference>
<dbReference type="SUPFAM" id="SSF50978">
    <property type="entry name" value="WD40 repeat-like"/>
    <property type="match status" value="1"/>
</dbReference>
<evidence type="ECO:0000259" key="6">
    <source>
        <dbReference type="Pfam" id="PF12265"/>
    </source>
</evidence>
<dbReference type="Proteomes" id="UP000092555">
    <property type="component" value="Unassembled WGS sequence"/>
</dbReference>
<dbReference type="InterPro" id="IPR013979">
    <property type="entry name" value="TIF_beta_prop-like"/>
</dbReference>
<dbReference type="Gene3D" id="2.130.10.10">
    <property type="entry name" value="YVTN repeat-like/Quinoprotein amine dehydrogenase"/>
    <property type="match status" value="1"/>
</dbReference>
<proteinExistence type="predicted"/>
<feature type="domain" description="Translation initiation factor beta propellor-like" evidence="5">
    <location>
        <begin position="211"/>
        <end position="370"/>
    </location>
</feature>
<evidence type="ECO:0000313" key="8">
    <source>
        <dbReference type="Proteomes" id="UP000092555"/>
    </source>
</evidence>
<sequence>MTGGTSDTGAPDAIDQATQHRYRVFKKNSPYLYDYLCTNSLLWPSLSVQFFPDLEVPDANAPGATVPPPAAPKLQLSTQLAHQRLLLGTFTLGQAVDAIHLYQVPYYRNLNRCINTDHWAYNSEKEEFELPTVSKTKPRVLQLINHHGDVNRLRYMPQNPDVLASANNVGDLSVYNRTKHATIRKLGEELRINEPQLRLVNSSGARATDIFALDWNRQAQSVVVSASMDGQINVFDVQGNYAARSSANVIHETWTAQHAAAINDIEWAAKHDAVFLAADDAGALSVFDTRAPGTPLQTLAGSVPKNSVSINPSSDFCVASGDSQGQIEVWDLRALLQSARVLPAHLDAITQVKWHPRFPAILGSSSADRLVKIFDMSEPADALLFSHEGHMLGVNDFDWSLHEDWMVASVADDNSLHLWKPAHHVFKKLYAEGLPGI</sequence>
<gene>
    <name evidence="7" type="ORF">METBIDRAFT_41957</name>
</gene>
<dbReference type="PANTHER" id="PTHR22850">
    <property type="entry name" value="WD40 REPEAT FAMILY"/>
    <property type="match status" value="1"/>
</dbReference>
<dbReference type="STRING" id="869754.A0A1A0HBW7"/>
<dbReference type="Pfam" id="PF08662">
    <property type="entry name" value="eIF2A"/>
    <property type="match status" value="1"/>
</dbReference>
<dbReference type="InterPro" id="IPR022052">
    <property type="entry name" value="Histone-bd_RBBP4-like_N"/>
</dbReference>
<dbReference type="InterPro" id="IPR001680">
    <property type="entry name" value="WD40_rpt"/>
</dbReference>
<dbReference type="GeneID" id="30030446"/>
<feature type="domain" description="Histone-binding protein RBBP4-like N-terminal" evidence="6">
    <location>
        <begin position="21"/>
        <end position="105"/>
    </location>
</feature>
<evidence type="ECO:0000256" key="4">
    <source>
        <dbReference type="PROSITE-ProRule" id="PRU00221"/>
    </source>
</evidence>
<dbReference type="InterPro" id="IPR015943">
    <property type="entry name" value="WD40/YVTN_repeat-like_dom_sf"/>
</dbReference>
<dbReference type="SMART" id="SM00320">
    <property type="entry name" value="WD40"/>
    <property type="match status" value="6"/>
</dbReference>
<comment type="caution">
    <text evidence="7">The sequence shown here is derived from an EMBL/GenBank/DDBJ whole genome shotgun (WGS) entry which is preliminary data.</text>
</comment>
<name>A0A1A0HBW7_9ASCO</name>
<dbReference type="OrthoDB" id="427795at2759"/>